<feature type="compositionally biased region" description="Basic residues" evidence="2">
    <location>
        <begin position="1"/>
        <end position="14"/>
    </location>
</feature>
<evidence type="ECO:0008006" key="5">
    <source>
        <dbReference type="Google" id="ProtNLM"/>
    </source>
</evidence>
<name>A0A9D5B7Q0_PEA</name>
<proteinExistence type="predicted"/>
<organism evidence="3 4">
    <name type="scientific">Pisum sativum</name>
    <name type="common">Garden pea</name>
    <name type="synonym">Lathyrus oleraceus</name>
    <dbReference type="NCBI Taxonomy" id="3888"/>
    <lineage>
        <taxon>Eukaryota</taxon>
        <taxon>Viridiplantae</taxon>
        <taxon>Streptophyta</taxon>
        <taxon>Embryophyta</taxon>
        <taxon>Tracheophyta</taxon>
        <taxon>Spermatophyta</taxon>
        <taxon>Magnoliopsida</taxon>
        <taxon>eudicotyledons</taxon>
        <taxon>Gunneridae</taxon>
        <taxon>Pentapetalae</taxon>
        <taxon>rosids</taxon>
        <taxon>fabids</taxon>
        <taxon>Fabales</taxon>
        <taxon>Fabaceae</taxon>
        <taxon>Papilionoideae</taxon>
        <taxon>50 kb inversion clade</taxon>
        <taxon>NPAAA clade</taxon>
        <taxon>Hologalegina</taxon>
        <taxon>IRL clade</taxon>
        <taxon>Fabeae</taxon>
        <taxon>Lathyrus</taxon>
    </lineage>
</organism>
<evidence type="ECO:0000313" key="3">
    <source>
        <dbReference type="EMBL" id="KAI5433550.1"/>
    </source>
</evidence>
<evidence type="ECO:0000256" key="1">
    <source>
        <dbReference type="SAM" id="Coils"/>
    </source>
</evidence>
<protein>
    <recommendedName>
        <fullName evidence="5">Phospholipase-like protein</fullName>
    </recommendedName>
</protein>
<dbReference type="PANTHER" id="PTHR35358">
    <property type="entry name" value="OS06G0711100 PROTEIN"/>
    <property type="match status" value="1"/>
</dbReference>
<feature type="region of interest" description="Disordered" evidence="2">
    <location>
        <begin position="1"/>
        <end position="87"/>
    </location>
</feature>
<evidence type="ECO:0000256" key="2">
    <source>
        <dbReference type="SAM" id="MobiDB-lite"/>
    </source>
</evidence>
<evidence type="ECO:0000313" key="4">
    <source>
        <dbReference type="Proteomes" id="UP001058974"/>
    </source>
</evidence>
<gene>
    <name evidence="3" type="ORF">KIW84_020730</name>
</gene>
<sequence>MARKKIRAKKQKTRNHYEPQNASPSESTNLNNMSDSWECPTSARTNLTENPKEVSIRRRSTLRSASKPIQNGITSLSRGHSSAPDDLAETMDSVQKYQGLEKDSDKKESPSKYLVSCVPPPTLELIPLDQEIWEGEATNDNRKCALRGGCSSPSYGSKLSEMVAMMGNENGHEVDSEILSRAEDTVNGYHVKMEFMPILRRIIDKHGDIARNCVTESVKHRSELLEIICGIISDFEKKDVRSIKESSLRDKIALVDGLRNMKLEVEWLHERLTEVLEAKDILMQSSELKQKAAKNRKLVEQSEFELEECEAQKKELTEKLKTVCEKEVLCKENLARAKDESAATSRIVGFAVSKVGRFLNCSMIDALI</sequence>
<comment type="caution">
    <text evidence="3">The sequence shown here is derived from an EMBL/GenBank/DDBJ whole genome shotgun (WGS) entry which is preliminary data.</text>
</comment>
<dbReference type="OrthoDB" id="1096033at2759"/>
<accession>A0A9D5B7Q0</accession>
<feature type="coiled-coil region" evidence="1">
    <location>
        <begin position="299"/>
        <end position="326"/>
    </location>
</feature>
<keyword evidence="4" id="KW-1185">Reference proteome</keyword>
<dbReference type="AlphaFoldDB" id="A0A9D5B7Q0"/>
<reference evidence="3 4" key="1">
    <citation type="journal article" date="2022" name="Nat. Genet.">
        <title>Improved pea reference genome and pan-genome highlight genomic features and evolutionary characteristics.</title>
        <authorList>
            <person name="Yang T."/>
            <person name="Liu R."/>
            <person name="Luo Y."/>
            <person name="Hu S."/>
            <person name="Wang D."/>
            <person name="Wang C."/>
            <person name="Pandey M.K."/>
            <person name="Ge S."/>
            <person name="Xu Q."/>
            <person name="Li N."/>
            <person name="Li G."/>
            <person name="Huang Y."/>
            <person name="Saxena R.K."/>
            <person name="Ji Y."/>
            <person name="Li M."/>
            <person name="Yan X."/>
            <person name="He Y."/>
            <person name="Liu Y."/>
            <person name="Wang X."/>
            <person name="Xiang C."/>
            <person name="Varshney R.K."/>
            <person name="Ding H."/>
            <person name="Gao S."/>
            <person name="Zong X."/>
        </authorList>
    </citation>
    <scope>NUCLEOTIDE SEQUENCE [LARGE SCALE GENOMIC DNA]</scope>
    <source>
        <strain evidence="3 4">cv. Zhongwan 6</strain>
    </source>
</reference>
<dbReference type="PANTHER" id="PTHR35358:SF10">
    <property type="entry name" value="PLANT PHOSPHOLIPASE-LIKE PROTEIN"/>
    <property type="match status" value="1"/>
</dbReference>
<keyword evidence="1" id="KW-0175">Coiled coil</keyword>
<dbReference type="InterPro" id="IPR007942">
    <property type="entry name" value="PLipase-like"/>
</dbReference>
<dbReference type="EMBL" id="JAMSHJ010000002">
    <property type="protein sequence ID" value="KAI5433550.1"/>
    <property type="molecule type" value="Genomic_DNA"/>
</dbReference>
<dbReference type="Pfam" id="PF05278">
    <property type="entry name" value="PEARLI-4"/>
    <property type="match status" value="1"/>
</dbReference>
<dbReference type="Proteomes" id="UP001058974">
    <property type="component" value="Chromosome 2"/>
</dbReference>
<feature type="compositionally biased region" description="Polar residues" evidence="2">
    <location>
        <begin position="62"/>
        <end position="80"/>
    </location>
</feature>
<dbReference type="Gramene" id="Psat02G0073000-T1">
    <property type="protein sequence ID" value="KAI5433550.1"/>
    <property type="gene ID" value="KIW84_020730"/>
</dbReference>
<feature type="compositionally biased region" description="Polar residues" evidence="2">
    <location>
        <begin position="18"/>
        <end position="35"/>
    </location>
</feature>